<proteinExistence type="predicted"/>
<evidence type="ECO:0000256" key="1">
    <source>
        <dbReference type="SAM" id="MobiDB-lite"/>
    </source>
</evidence>
<dbReference type="EMBL" id="RSDZ01000009">
    <property type="protein sequence ID" value="RXG50216.1"/>
    <property type="molecule type" value="Genomic_DNA"/>
</dbReference>
<feature type="compositionally biased region" description="Basic and acidic residues" evidence="1">
    <location>
        <begin position="513"/>
        <end position="562"/>
    </location>
</feature>
<feature type="domain" description="DUF7514" evidence="2">
    <location>
        <begin position="35"/>
        <end position="195"/>
    </location>
</feature>
<dbReference type="Pfam" id="PF24355">
    <property type="entry name" value="DUF7514"/>
    <property type="match status" value="1"/>
</dbReference>
<feature type="compositionally biased region" description="Basic and acidic residues" evidence="1">
    <location>
        <begin position="281"/>
        <end position="296"/>
    </location>
</feature>
<accession>A0A444S9Z8</accession>
<dbReference type="PANTHER" id="PTHR39611:SF2">
    <property type="entry name" value="HYDROXYPROLINE-RICH GLYCOPROTEIN DZ-HRGP"/>
    <property type="match status" value="1"/>
</dbReference>
<feature type="compositionally biased region" description="Basic and acidic residues" evidence="1">
    <location>
        <begin position="214"/>
        <end position="230"/>
    </location>
</feature>
<comment type="caution">
    <text evidence="3">The sequence shown here is derived from an EMBL/GenBank/DDBJ whole genome shotgun (WGS) entry which is preliminary data.</text>
</comment>
<feature type="compositionally biased region" description="Basic and acidic residues" evidence="1">
    <location>
        <begin position="572"/>
        <end position="584"/>
    </location>
</feature>
<feature type="compositionally biased region" description="Polar residues" evidence="1">
    <location>
        <begin position="7"/>
        <end position="29"/>
    </location>
</feature>
<feature type="compositionally biased region" description="Low complexity" evidence="1">
    <location>
        <begin position="338"/>
        <end position="350"/>
    </location>
</feature>
<feature type="compositionally biased region" description="Basic and acidic residues" evidence="1">
    <location>
        <begin position="395"/>
        <end position="406"/>
    </location>
</feature>
<gene>
    <name evidence="3" type="ORF">VDGE_01082</name>
</gene>
<organism evidence="3 4">
    <name type="scientific">Verticillium dahliae</name>
    <name type="common">Verticillium wilt</name>
    <dbReference type="NCBI Taxonomy" id="27337"/>
    <lineage>
        <taxon>Eukaryota</taxon>
        <taxon>Fungi</taxon>
        <taxon>Dikarya</taxon>
        <taxon>Ascomycota</taxon>
        <taxon>Pezizomycotina</taxon>
        <taxon>Sordariomycetes</taxon>
        <taxon>Hypocreomycetidae</taxon>
        <taxon>Glomerellales</taxon>
        <taxon>Plectosphaerellaceae</taxon>
        <taxon>Verticillium</taxon>
    </lineage>
</organism>
<dbReference type="AlphaFoldDB" id="A0A444S9Z8"/>
<feature type="region of interest" description="Disordered" evidence="1">
    <location>
        <begin position="199"/>
        <end position="264"/>
    </location>
</feature>
<dbReference type="PANTHER" id="PTHR39611">
    <property type="entry name" value="HYDROXYPROLINE-RICH GLYCOPROTEIN DZ-HRGP-RELATED"/>
    <property type="match status" value="1"/>
</dbReference>
<name>A0A444S9Z8_VERDA</name>
<dbReference type="Proteomes" id="UP000288725">
    <property type="component" value="Chromosome 1"/>
</dbReference>
<evidence type="ECO:0000259" key="2">
    <source>
        <dbReference type="Pfam" id="PF24355"/>
    </source>
</evidence>
<feature type="compositionally biased region" description="Polar residues" evidence="1">
    <location>
        <begin position="375"/>
        <end position="391"/>
    </location>
</feature>
<feature type="region of interest" description="Disordered" evidence="1">
    <location>
        <begin position="1"/>
        <end position="29"/>
    </location>
</feature>
<evidence type="ECO:0000313" key="4">
    <source>
        <dbReference type="Proteomes" id="UP000288725"/>
    </source>
</evidence>
<feature type="compositionally biased region" description="Basic and acidic residues" evidence="1">
    <location>
        <begin position="352"/>
        <end position="363"/>
    </location>
</feature>
<feature type="region of interest" description="Disordered" evidence="1">
    <location>
        <begin position="607"/>
        <end position="630"/>
    </location>
</feature>
<sequence length="630" mass="73151">MAAPTAEANSKESASPNNTNATRPESPKTSPAYWGYLFQDDKTPTKTLEALLRAVAKHIMTEIGDKRVHFLTPTKLAAFYRAVGGDYDSLFTGMDHESISYIYRVTGCQHSLQPIPGNDFEPPSVPALTPRGFVRWESIEILLGPEEHVPFMQYVVKNWALKHPETGEPFPTELPNEAFPLEADTEVDKWHKACAEKLKKDATPQSDPATFKQPHHEHSSSGPERDEPKVKVAYAHFRNPYPEPSPRMRPAQPDYFNRPMPFSHIPSRAASQRIHIPHSPLNERHRPGSSSADERNRRRSFSDYPSPSHDPVHSRSNFPPGRPGAPPRRHSQAKHSSSDAPSDSDGGNASPDTKRRPQSHESMRPPPTIRRMGPKNSQIPPSPAVTATAQNLHPHRAETRTDETRKRTLPIPEVIRDKFDKVTSFLPGSRSPDRHRSTSGRRSDRERDRERERERDREREREREVLAARRKRDQVARANGASRLSRSWSDKDSDESDAASDESAVERRRRQRLRENRDRERDEYQRDRERERERDRGRDRGRQREWERQREREREDEREMRKRAPRYMPRPEAQRRTSSHADVDRMRDEIWDPRDREFRDDRKRWNERERAVSPMTGVGGRRYPAEPGWS</sequence>
<reference evidence="3 4" key="1">
    <citation type="submission" date="2018-12" db="EMBL/GenBank/DDBJ databases">
        <title>Genome of Verticillium dahliae isolate Getta Getta.</title>
        <authorList>
            <person name="Gardiner D.M."/>
        </authorList>
    </citation>
    <scope>NUCLEOTIDE SEQUENCE [LARGE SCALE GENOMIC DNA]</scope>
    <source>
        <strain evidence="3 4">Getta Getta</strain>
    </source>
</reference>
<feature type="region of interest" description="Disordered" evidence="1">
    <location>
        <begin position="278"/>
        <end position="584"/>
    </location>
</feature>
<dbReference type="InterPro" id="IPR055936">
    <property type="entry name" value="DUF7514"/>
</dbReference>
<protein>
    <recommendedName>
        <fullName evidence="2">DUF7514 domain-containing protein</fullName>
    </recommendedName>
</protein>
<evidence type="ECO:0000313" key="3">
    <source>
        <dbReference type="EMBL" id="RXG50216.1"/>
    </source>
</evidence>
<feature type="compositionally biased region" description="Basic and acidic residues" evidence="1">
    <location>
        <begin position="431"/>
        <end position="467"/>
    </location>
</feature>